<evidence type="ECO:0000313" key="2">
    <source>
        <dbReference type="EMBL" id="SHK32312.1"/>
    </source>
</evidence>
<dbReference type="AlphaFoldDB" id="A0A1M6RIN6"/>
<feature type="chain" id="PRO_5011980003" description="Lipoprotein" evidence="1">
    <location>
        <begin position="27"/>
        <end position="289"/>
    </location>
</feature>
<dbReference type="RefSeq" id="WP_143159312.1">
    <property type="nucleotide sequence ID" value="NZ_FRAW01000004.1"/>
</dbReference>
<evidence type="ECO:0000256" key="1">
    <source>
        <dbReference type="SAM" id="SignalP"/>
    </source>
</evidence>
<dbReference type="EMBL" id="FRAW01000004">
    <property type="protein sequence ID" value="SHK32312.1"/>
    <property type="molecule type" value="Genomic_DNA"/>
</dbReference>
<name>A0A1M6RIN6_9BACT</name>
<protein>
    <recommendedName>
        <fullName evidence="4">Lipoprotein</fullName>
    </recommendedName>
</protein>
<sequence>MKQNICRLAFPAALFLFLACSSDSGSGSVENDSFHPESMTFFDSEACSLLAKDIFDSYLVSDYDKPTVEKSWMNDFEGTCWMLGTQNEYYSEQFLTEIGFLLIDTSNNVYPEQKTYRKINLSSTETIVISKFKSQGLHYIYFNVGLDESLINPPTPIYSGTAEAVMKKYLSGVFSESYMNTAIVYAGLHAYSVDKTKAGCDVGTWNINELKTRLTLNGWDVRSNTEEGGCSLEFLGSDVETTYTQESYTCGSFNAYLSYENYTCRANIGFVQDFITFSNGIVLNTLECF</sequence>
<evidence type="ECO:0000313" key="3">
    <source>
        <dbReference type="Proteomes" id="UP000184275"/>
    </source>
</evidence>
<keyword evidence="3" id="KW-1185">Reference proteome</keyword>
<dbReference type="Proteomes" id="UP000184275">
    <property type="component" value="Unassembled WGS sequence"/>
</dbReference>
<organism evidence="2 3">
    <name type="scientific">Fibrobacter intestinalis</name>
    <dbReference type="NCBI Taxonomy" id="28122"/>
    <lineage>
        <taxon>Bacteria</taxon>
        <taxon>Pseudomonadati</taxon>
        <taxon>Fibrobacterota</taxon>
        <taxon>Fibrobacteria</taxon>
        <taxon>Fibrobacterales</taxon>
        <taxon>Fibrobacteraceae</taxon>
        <taxon>Fibrobacter</taxon>
    </lineage>
</organism>
<keyword evidence="1" id="KW-0732">Signal</keyword>
<feature type="signal peptide" evidence="1">
    <location>
        <begin position="1"/>
        <end position="26"/>
    </location>
</feature>
<dbReference type="PROSITE" id="PS51257">
    <property type="entry name" value="PROKAR_LIPOPROTEIN"/>
    <property type="match status" value="1"/>
</dbReference>
<proteinExistence type="predicted"/>
<accession>A0A1M6RIN6</accession>
<gene>
    <name evidence="2" type="ORF">SAMN05720469_10416</name>
</gene>
<reference evidence="3" key="1">
    <citation type="submission" date="2016-11" db="EMBL/GenBank/DDBJ databases">
        <authorList>
            <person name="Varghese N."/>
            <person name="Submissions S."/>
        </authorList>
    </citation>
    <scope>NUCLEOTIDE SEQUENCE [LARGE SCALE GENOMIC DNA]</scope>
    <source>
        <strain evidence="3">UWOS</strain>
    </source>
</reference>
<evidence type="ECO:0008006" key="4">
    <source>
        <dbReference type="Google" id="ProtNLM"/>
    </source>
</evidence>